<dbReference type="OrthoDB" id="363361at2"/>
<protein>
    <submittedName>
        <fullName evidence="2">Fnip</fullName>
    </submittedName>
</protein>
<accession>F5YKX8</accession>
<proteinExistence type="predicted"/>
<gene>
    <name evidence="2" type="ordered locus">TREPR_3238</name>
</gene>
<dbReference type="Gene3D" id="3.80.10.10">
    <property type="entry name" value="Ribonuclease Inhibitor"/>
    <property type="match status" value="3"/>
</dbReference>
<name>F5YKX8_TREPZ</name>
<sequence length="792" mass="83934">MLRRGKNNTLVLFFGLIGSLGLFIRCEEPINSFQRGGFTLSYSGNGNTDGSVPPSLSYLARGQRVYVESPKEGFGKSGYVFDGWAYSSTGDAVFTKDALEKSPAPMVTVSGDMTLYAAWKPNDDPGKLAGIWKVVQKNGVSVSSAMFFIFNGEKYSVDSKGTMPVADKNAAPSEYYVTTGKDIYAGKELVPNQRIMVFEIGKDAATNRDSMLFTEYGSLVKYRCLRVLPGETGGSVSNPPEGGFTISPLTIDGEPGFMISGFGAGTVSTITIPDEIIGLPVFAIGSGAFRQKKNIATLRFNTSRLISIGDEAFAECGLTKELILPASLKTIGERAFAGNAIPKIEFAGGAGGNNIQDRVIMKGDTGLPSPGVRGITLVLNKQEYTFFPGIGKEAFAGNNIAGTTLNFGTHAAGLPSTVIGEGAFSISAVSGTALGLTKLSIPDWVADHEIVDSSDSAQVYSFPGIGANAFAGNSLTALDIKTAPVSPAGLRGVKTLGDGAFRNNRLSSVTIPPSVVKIGDSSAAFSGVGAAIPPSIGVFQNNLLESITIPDTVEEIGNMAFAKNNINSVSWGSNSRLTKIGGGAFYSNKLTELTVPVKVKKIGSGAFYLNDLIALNFNSSLEDIGDDAFRRNQIVTLTIPATIKNIGSGAFASNTSLKTVTFELDSNGKSGITEIKYSTFEADYTLGSDSNKLIIPEGVTSLGDYAFYGCAALTEVDLPGTLKDSGIGRWLFSGAPLRVITLRSVNTMLPSEESGNVFGKYTKEFRLEYIWQSLEAGVYTYTADKWKRVDIL</sequence>
<dbReference type="EMBL" id="CP001843">
    <property type="protein sequence ID" value="AEF83717.1"/>
    <property type="molecule type" value="Genomic_DNA"/>
</dbReference>
<dbReference type="Proteomes" id="UP000009223">
    <property type="component" value="Chromosome"/>
</dbReference>
<dbReference type="AlphaFoldDB" id="F5YKX8"/>
<dbReference type="PANTHER" id="PTHR45661">
    <property type="entry name" value="SURFACE ANTIGEN"/>
    <property type="match status" value="1"/>
</dbReference>
<dbReference type="Pfam" id="PF13306">
    <property type="entry name" value="LRR_5"/>
    <property type="match status" value="4"/>
</dbReference>
<dbReference type="NCBIfam" id="TIGR02543">
    <property type="entry name" value="List_Bact_rpt"/>
    <property type="match status" value="1"/>
</dbReference>
<reference evidence="2 3" key="2">
    <citation type="journal article" date="2011" name="ISME J.">
        <title>RNA-seq reveals cooperative metabolic interactions between two termite-gut spirochete species in co-culture.</title>
        <authorList>
            <person name="Rosenthal A.Z."/>
            <person name="Matson E.G."/>
            <person name="Eldar A."/>
            <person name="Leadbetter J.R."/>
        </authorList>
    </citation>
    <scope>NUCLEOTIDE SEQUENCE [LARGE SCALE GENOMIC DNA]</scope>
    <source>
        <strain evidence="3">ATCC BAA-887 / DSM 12427 / ZAS-2</strain>
    </source>
</reference>
<dbReference type="GO" id="GO:0030313">
    <property type="term" value="C:cell envelope"/>
    <property type="evidence" value="ECO:0007669"/>
    <property type="project" value="UniProtKB-SubCell"/>
</dbReference>
<dbReference type="InterPro" id="IPR032675">
    <property type="entry name" value="LRR_dom_sf"/>
</dbReference>
<dbReference type="STRING" id="545694.TREPR_3238"/>
<dbReference type="InterPro" id="IPR013378">
    <property type="entry name" value="InlB-like_B-rpt"/>
</dbReference>
<dbReference type="RefSeq" id="WP_015707031.1">
    <property type="nucleotide sequence ID" value="NC_015578.1"/>
</dbReference>
<organism evidence="2 3">
    <name type="scientific">Treponema primitia (strain ATCC BAA-887 / DSM 12427 / ZAS-2)</name>
    <dbReference type="NCBI Taxonomy" id="545694"/>
    <lineage>
        <taxon>Bacteria</taxon>
        <taxon>Pseudomonadati</taxon>
        <taxon>Spirochaetota</taxon>
        <taxon>Spirochaetia</taxon>
        <taxon>Spirochaetales</taxon>
        <taxon>Treponemataceae</taxon>
        <taxon>Treponema</taxon>
    </lineage>
</organism>
<evidence type="ECO:0000313" key="3">
    <source>
        <dbReference type="Proteomes" id="UP000009223"/>
    </source>
</evidence>
<evidence type="ECO:0000256" key="1">
    <source>
        <dbReference type="ARBA" id="ARBA00004196"/>
    </source>
</evidence>
<dbReference type="HOGENOM" id="CLU_354484_0_0_12"/>
<dbReference type="eggNOG" id="COG4886">
    <property type="taxonomic scope" value="Bacteria"/>
</dbReference>
<dbReference type="SUPFAM" id="SSF52058">
    <property type="entry name" value="L domain-like"/>
    <property type="match status" value="1"/>
</dbReference>
<comment type="subcellular location">
    <subcellularLocation>
        <location evidence="1">Cell envelope</location>
    </subcellularLocation>
</comment>
<dbReference type="PANTHER" id="PTHR45661:SF3">
    <property type="entry name" value="IG-LIKE DOMAIN-CONTAINING PROTEIN"/>
    <property type="match status" value="1"/>
</dbReference>
<dbReference type="KEGG" id="tpi:TREPR_3238"/>
<evidence type="ECO:0000313" key="2">
    <source>
        <dbReference type="EMBL" id="AEF83717.1"/>
    </source>
</evidence>
<reference evidence="3" key="1">
    <citation type="submission" date="2009-12" db="EMBL/GenBank/DDBJ databases">
        <title>Complete sequence of Treponema primitia strain ZAS-2.</title>
        <authorList>
            <person name="Tetu S.G."/>
            <person name="Matson E."/>
            <person name="Ren Q."/>
            <person name="Seshadri R."/>
            <person name="Elbourne L."/>
            <person name="Hassan K.A."/>
            <person name="Durkin A."/>
            <person name="Radune D."/>
            <person name="Mohamoud Y."/>
            <person name="Shay R."/>
            <person name="Jin S."/>
            <person name="Zhang X."/>
            <person name="Lucey K."/>
            <person name="Ballor N.R."/>
            <person name="Ottesen E."/>
            <person name="Rosenthal R."/>
            <person name="Allen A."/>
            <person name="Leadbetter J.R."/>
            <person name="Paulsen I.T."/>
        </authorList>
    </citation>
    <scope>NUCLEOTIDE SEQUENCE [LARGE SCALE GENOMIC DNA]</scope>
    <source>
        <strain evidence="3">ATCC BAA-887 / DSM 12427 / ZAS-2</strain>
    </source>
</reference>
<dbReference type="InterPro" id="IPR042229">
    <property type="entry name" value="Listeria/Bacterioides_rpt_sf"/>
</dbReference>
<dbReference type="Gene3D" id="2.60.40.4270">
    <property type="entry name" value="Listeria-Bacteroides repeat domain"/>
    <property type="match status" value="1"/>
</dbReference>
<dbReference type="InterPro" id="IPR053139">
    <property type="entry name" value="Surface_bspA-like"/>
</dbReference>
<dbReference type="InterPro" id="IPR026906">
    <property type="entry name" value="LRR_5"/>
</dbReference>
<keyword evidence="3" id="KW-1185">Reference proteome</keyword>